<keyword evidence="3" id="KW-1185">Reference proteome</keyword>
<organism evidence="2 3">
    <name type="scientific">Lactococcus hircilactis</name>
    <dbReference type="NCBI Taxonomy" id="1494462"/>
    <lineage>
        <taxon>Bacteria</taxon>
        <taxon>Bacillati</taxon>
        <taxon>Bacillota</taxon>
        <taxon>Bacilli</taxon>
        <taxon>Lactobacillales</taxon>
        <taxon>Streptococcaceae</taxon>
        <taxon>Lactococcus</taxon>
    </lineage>
</organism>
<protein>
    <submittedName>
        <fullName evidence="2">Uncharacterized protein</fullName>
    </submittedName>
</protein>
<feature type="transmembrane region" description="Helical" evidence="1">
    <location>
        <begin position="86"/>
        <end position="105"/>
    </location>
</feature>
<sequence length="137" mass="16376">MKKFFESSWLILYLNVALFFYAMTQAVKFLMTYQNPFTQFLKSFFAKVSFLYTNTQPSLSSWRNWLIILFILIVAGLLVKFWRLTFVLLELMALFLLVDFIYLFIRHTIGLEQIFIVIVMLVSLINIWKNSKILHLL</sequence>
<dbReference type="OrthoDB" id="2242374at2"/>
<gene>
    <name evidence="2" type="ORF">GHI93_02995</name>
</gene>
<evidence type="ECO:0000313" key="3">
    <source>
        <dbReference type="Proteomes" id="UP000439550"/>
    </source>
</evidence>
<feature type="transmembrane region" description="Helical" evidence="1">
    <location>
        <begin position="12"/>
        <end position="31"/>
    </location>
</feature>
<dbReference type="RefSeq" id="WP_153495459.1">
    <property type="nucleotide sequence ID" value="NZ_CAXYUY010000001.1"/>
</dbReference>
<dbReference type="EMBL" id="WITJ01000003">
    <property type="protein sequence ID" value="MQW38918.1"/>
    <property type="molecule type" value="Genomic_DNA"/>
</dbReference>
<keyword evidence="1" id="KW-1133">Transmembrane helix</keyword>
<feature type="transmembrane region" description="Helical" evidence="1">
    <location>
        <begin position="62"/>
        <end position="79"/>
    </location>
</feature>
<evidence type="ECO:0000313" key="2">
    <source>
        <dbReference type="EMBL" id="MQW38918.1"/>
    </source>
</evidence>
<proteinExistence type="predicted"/>
<dbReference type="Proteomes" id="UP000439550">
    <property type="component" value="Unassembled WGS sequence"/>
</dbReference>
<reference evidence="2 3" key="1">
    <citation type="submission" date="2019-10" db="EMBL/GenBank/DDBJ databases">
        <authorList>
            <person name="Dong K."/>
        </authorList>
    </citation>
    <scope>NUCLEOTIDE SEQUENCE [LARGE SCALE GENOMIC DNA]</scope>
    <source>
        <strain evidence="2 3">DSM 28960</strain>
    </source>
</reference>
<name>A0A7X2D034_9LACT</name>
<feature type="transmembrane region" description="Helical" evidence="1">
    <location>
        <begin position="111"/>
        <end position="128"/>
    </location>
</feature>
<accession>A0A7X2D034</accession>
<dbReference type="AlphaFoldDB" id="A0A7X2D034"/>
<keyword evidence="1" id="KW-0472">Membrane</keyword>
<keyword evidence="1" id="KW-0812">Transmembrane</keyword>
<evidence type="ECO:0000256" key="1">
    <source>
        <dbReference type="SAM" id="Phobius"/>
    </source>
</evidence>
<comment type="caution">
    <text evidence="2">The sequence shown here is derived from an EMBL/GenBank/DDBJ whole genome shotgun (WGS) entry which is preliminary data.</text>
</comment>